<evidence type="ECO:0008006" key="3">
    <source>
        <dbReference type="Google" id="ProtNLM"/>
    </source>
</evidence>
<dbReference type="AlphaFoldDB" id="A0A1Y5HVZ7"/>
<sequence>MAILELVTFKLAAGISNTEFLAENEKLNNWVKSQPGFEYRALAQAEDGSWTDTVFWQNMENASAAQQSFGEEPSLQGMMKVIDMESVKVDHQQIHTMQAPA</sequence>
<dbReference type="EMBL" id="MABE01000490">
    <property type="protein sequence ID" value="OUS39953.1"/>
    <property type="molecule type" value="Genomic_DNA"/>
</dbReference>
<evidence type="ECO:0000313" key="2">
    <source>
        <dbReference type="Proteomes" id="UP000227088"/>
    </source>
</evidence>
<reference evidence="2" key="1">
    <citation type="journal article" date="2017" name="Proc. Natl. Acad. Sci. U.S.A.">
        <title>Simulation of Deepwater Horizon oil plume reveals substrate specialization within a complex community of hydrocarbon degraders.</title>
        <authorList>
            <person name="Hu P."/>
            <person name="Dubinsky E.A."/>
            <person name="Probst A.J."/>
            <person name="Wang J."/>
            <person name="Sieber C.M.K."/>
            <person name="Tom L.M."/>
            <person name="Gardinali P."/>
            <person name="Banfield J.F."/>
            <person name="Atlas R.M."/>
            <person name="Andersen G.L."/>
        </authorList>
    </citation>
    <scope>NUCLEOTIDE SEQUENCE [LARGE SCALE GENOMIC DNA]</scope>
</reference>
<dbReference type="InterPro" id="IPR011008">
    <property type="entry name" value="Dimeric_a/b-barrel"/>
</dbReference>
<comment type="caution">
    <text evidence="1">The sequence shown here is derived from an EMBL/GenBank/DDBJ whole genome shotgun (WGS) entry which is preliminary data.</text>
</comment>
<protein>
    <recommendedName>
        <fullName evidence="3">ABM domain-containing protein</fullName>
    </recommendedName>
</protein>
<accession>A0A1Y5HVZ7</accession>
<dbReference type="SUPFAM" id="SSF54909">
    <property type="entry name" value="Dimeric alpha+beta barrel"/>
    <property type="match status" value="1"/>
</dbReference>
<gene>
    <name evidence="1" type="ORF">A9R00_08510</name>
</gene>
<evidence type="ECO:0000313" key="1">
    <source>
        <dbReference type="EMBL" id="OUS39953.1"/>
    </source>
</evidence>
<organism evidence="1 2">
    <name type="scientific">Oleispira antarctica</name>
    <dbReference type="NCBI Taxonomy" id="188908"/>
    <lineage>
        <taxon>Bacteria</taxon>
        <taxon>Pseudomonadati</taxon>
        <taxon>Pseudomonadota</taxon>
        <taxon>Gammaproteobacteria</taxon>
        <taxon>Oceanospirillales</taxon>
        <taxon>Oceanospirillaceae</taxon>
        <taxon>Oleispira</taxon>
    </lineage>
</organism>
<dbReference type="Proteomes" id="UP000227088">
    <property type="component" value="Unassembled WGS sequence"/>
</dbReference>
<name>A0A1Y5HVZ7_OLEAN</name>
<proteinExistence type="predicted"/>